<evidence type="ECO:0000313" key="3">
    <source>
        <dbReference type="Proteomes" id="UP000297245"/>
    </source>
</evidence>
<protein>
    <recommendedName>
        <fullName evidence="1">Heterokaryon incompatibility domain-containing protein</fullName>
    </recommendedName>
</protein>
<keyword evidence="3" id="KW-1185">Reference proteome</keyword>
<reference evidence="2 3" key="1">
    <citation type="journal article" date="2019" name="Nat. Ecol. Evol.">
        <title>Megaphylogeny resolves global patterns of mushroom evolution.</title>
        <authorList>
            <person name="Varga T."/>
            <person name="Krizsan K."/>
            <person name="Foldi C."/>
            <person name="Dima B."/>
            <person name="Sanchez-Garcia M."/>
            <person name="Sanchez-Ramirez S."/>
            <person name="Szollosi G.J."/>
            <person name="Szarkandi J.G."/>
            <person name="Papp V."/>
            <person name="Albert L."/>
            <person name="Andreopoulos W."/>
            <person name="Angelini C."/>
            <person name="Antonin V."/>
            <person name="Barry K.W."/>
            <person name="Bougher N.L."/>
            <person name="Buchanan P."/>
            <person name="Buyck B."/>
            <person name="Bense V."/>
            <person name="Catcheside P."/>
            <person name="Chovatia M."/>
            <person name="Cooper J."/>
            <person name="Damon W."/>
            <person name="Desjardin D."/>
            <person name="Finy P."/>
            <person name="Geml J."/>
            <person name="Haridas S."/>
            <person name="Hughes K."/>
            <person name="Justo A."/>
            <person name="Karasinski D."/>
            <person name="Kautmanova I."/>
            <person name="Kiss B."/>
            <person name="Kocsube S."/>
            <person name="Kotiranta H."/>
            <person name="LaButti K.M."/>
            <person name="Lechner B.E."/>
            <person name="Liimatainen K."/>
            <person name="Lipzen A."/>
            <person name="Lukacs Z."/>
            <person name="Mihaltcheva S."/>
            <person name="Morgado L.N."/>
            <person name="Niskanen T."/>
            <person name="Noordeloos M.E."/>
            <person name="Ohm R.A."/>
            <person name="Ortiz-Santana B."/>
            <person name="Ovrebo C."/>
            <person name="Racz N."/>
            <person name="Riley R."/>
            <person name="Savchenko A."/>
            <person name="Shiryaev A."/>
            <person name="Soop K."/>
            <person name="Spirin V."/>
            <person name="Szebenyi C."/>
            <person name="Tomsovsky M."/>
            <person name="Tulloss R.E."/>
            <person name="Uehling J."/>
            <person name="Grigoriev I.V."/>
            <person name="Vagvolgyi C."/>
            <person name="Papp T."/>
            <person name="Martin F.M."/>
            <person name="Miettinen O."/>
            <person name="Hibbett D.S."/>
            <person name="Nagy L.G."/>
        </authorList>
    </citation>
    <scope>NUCLEOTIDE SEQUENCE [LARGE SCALE GENOMIC DNA]</scope>
    <source>
        <strain evidence="2 3">CBS 962.96</strain>
    </source>
</reference>
<dbReference type="PANTHER" id="PTHR39596">
    <property type="match status" value="1"/>
</dbReference>
<dbReference type="PANTHER" id="PTHR39596:SF2">
    <property type="entry name" value="HET DOMAIN PROTEIN (AFU_ORTHOLOGUE AFUA_1G17550)-RELATED"/>
    <property type="match status" value="1"/>
</dbReference>
<dbReference type="Pfam" id="PF06985">
    <property type="entry name" value="HET"/>
    <property type="match status" value="1"/>
</dbReference>
<dbReference type="OrthoDB" id="2426273at2759"/>
<evidence type="ECO:0000313" key="2">
    <source>
        <dbReference type="EMBL" id="THV07681.1"/>
    </source>
</evidence>
<accession>A0A4S8MX69</accession>
<sequence length="709" mass="79973">MLSLLCPSPPLISQRNSYFFKDCIWLGATHDGYPRVPLDEYTKSRRGHGRADIDIVSEAALSQALFTFGFLESVMEIKIPENVLLRTRDDGTRVMTCENLPHLLQTWRSRIRSLKHQDIQRCYEWADRVDKITGQMYKLLMLHVMHPTCYSPIFICHRQSQLSFPDIAAIFNVIASIAYGVTVSRRIFPKMPPSTTDWTFMLDLDKSVENDLVKNGWCPSLMRIFSGSVCLLGYVATCQPFTRDWMPGHAECTRSVCIIHNIDPSNYVNRHVTATCNCTYAKPALEKIMDLLGTGDIPVIETCDSDLLGTSNGMRTPYVAISHVWSDGLGSTSEVGLPTCQISHLARLARHLITNGSFWIDALCVPKQSDMRKKAIGLMAETYRRANVVLIIDAGIRSCALSASPEEKLLRIITSAWMQRLWTLQEGLFASKLVFEFSDGLAPLEDLLPRTEEELTGSPLLVELALELHRMRKHIQPPHSITLGDAAQSLRWRTSSRLADETLAISGLLNVNPVDLYDLSPQQRMRKFLIQIRNLPPDIIFMQGPKLEERGFRWAPATMMTGHQIAMSASAEEHTAICTSDGLFSEYAAVYFPDIVMQQQLEWFVRDQRHSRRIYKITDMSEESSGNAKYTCNTLLLRRLPGSSEVKSCVAVLVLPESSTQCADGTTRFMCEYRRRLLLTVLAEDEVGKINDIKSVIQGNSGHMQVLIS</sequence>
<dbReference type="EMBL" id="ML179037">
    <property type="protein sequence ID" value="THV07681.1"/>
    <property type="molecule type" value="Genomic_DNA"/>
</dbReference>
<dbReference type="AlphaFoldDB" id="A0A4S8MX69"/>
<dbReference type="Proteomes" id="UP000297245">
    <property type="component" value="Unassembled WGS sequence"/>
</dbReference>
<dbReference type="InterPro" id="IPR010730">
    <property type="entry name" value="HET"/>
</dbReference>
<evidence type="ECO:0000259" key="1">
    <source>
        <dbReference type="Pfam" id="PF06985"/>
    </source>
</evidence>
<proteinExistence type="predicted"/>
<organism evidence="2 3">
    <name type="scientific">Dendrothele bispora (strain CBS 962.96)</name>
    <dbReference type="NCBI Taxonomy" id="1314807"/>
    <lineage>
        <taxon>Eukaryota</taxon>
        <taxon>Fungi</taxon>
        <taxon>Dikarya</taxon>
        <taxon>Basidiomycota</taxon>
        <taxon>Agaricomycotina</taxon>
        <taxon>Agaricomycetes</taxon>
        <taxon>Agaricomycetidae</taxon>
        <taxon>Agaricales</taxon>
        <taxon>Agaricales incertae sedis</taxon>
        <taxon>Dendrothele</taxon>
    </lineage>
</organism>
<feature type="domain" description="Heterokaryon incompatibility" evidence="1">
    <location>
        <begin position="318"/>
        <end position="392"/>
    </location>
</feature>
<gene>
    <name evidence="2" type="ORF">K435DRAFT_265252</name>
</gene>
<name>A0A4S8MX69_DENBC</name>